<accession>A1RUL0</accession>
<keyword evidence="2" id="KW-1185">Reference proteome</keyword>
<sequence length="122" mass="12582">MRHVDLRRTYCVGNPPALALGCGGACAWEAGGGVETALEGFGYKLKNGGVASVVALIVESPVRRGYVMRGGLSQMFLEVDRVVKRAEKGLNSSALHTAGRPACKMALAGGHPATIPAPAAVH</sequence>
<dbReference type="AlphaFoldDB" id="A1RUL0"/>
<evidence type="ECO:0000313" key="2">
    <source>
        <dbReference type="Proteomes" id="UP000002595"/>
    </source>
</evidence>
<dbReference type="EMBL" id="CP000504">
    <property type="protein sequence ID" value="ABL88642.1"/>
    <property type="molecule type" value="Genomic_DNA"/>
</dbReference>
<dbReference type="HOGENOM" id="CLU_2021594_0_0_2"/>
<evidence type="ECO:0000313" key="1">
    <source>
        <dbReference type="EMBL" id="ABL88642.1"/>
    </source>
</evidence>
<gene>
    <name evidence="1" type="ordered locus">Pisl_1486</name>
</gene>
<organism evidence="1 2">
    <name type="scientific">Pyrobaculum islandicum (strain DSM 4184 / JCM 9189 / GEO3)</name>
    <dbReference type="NCBI Taxonomy" id="384616"/>
    <lineage>
        <taxon>Archaea</taxon>
        <taxon>Thermoproteota</taxon>
        <taxon>Thermoprotei</taxon>
        <taxon>Thermoproteales</taxon>
        <taxon>Thermoproteaceae</taxon>
        <taxon>Pyrobaculum</taxon>
    </lineage>
</organism>
<dbReference type="STRING" id="384616.Pisl_1486"/>
<proteinExistence type="predicted"/>
<dbReference type="KEGG" id="pis:Pisl_1486"/>
<dbReference type="Proteomes" id="UP000002595">
    <property type="component" value="Chromosome"/>
</dbReference>
<reference evidence="1" key="1">
    <citation type="submission" date="2006-12" db="EMBL/GenBank/DDBJ databases">
        <title>Complete sequence of Pyrobaculum islandicum DSM 4184.</title>
        <authorList>
            <person name="Copeland A."/>
            <person name="Lucas S."/>
            <person name="Lapidus A."/>
            <person name="Barry K."/>
            <person name="Detter J.C."/>
            <person name="Glavina del Rio T."/>
            <person name="Dalin E."/>
            <person name="Tice H."/>
            <person name="Pitluck S."/>
            <person name="Meincke L."/>
            <person name="Brettin T."/>
            <person name="Bruce D."/>
            <person name="Han C."/>
            <person name="Tapia R."/>
            <person name="Gilna P."/>
            <person name="Schmutz J."/>
            <person name="Larimer F."/>
            <person name="Land M."/>
            <person name="Hauser L."/>
            <person name="Kyrpides N."/>
            <person name="Mikhailova N."/>
            <person name="Cozen A.E."/>
            <person name="Fitz-Gibbon S.T."/>
            <person name="House C.H."/>
            <person name="Saltikov C."/>
            <person name="Lowe T."/>
            <person name="Richardson P."/>
        </authorList>
    </citation>
    <scope>NUCLEOTIDE SEQUENCE [LARGE SCALE GENOMIC DNA]</scope>
    <source>
        <strain evidence="1">DSM 4184</strain>
    </source>
</reference>
<dbReference type="PROSITE" id="PS51257">
    <property type="entry name" value="PROKAR_LIPOPROTEIN"/>
    <property type="match status" value="1"/>
</dbReference>
<name>A1RUL0_PYRIL</name>
<protein>
    <submittedName>
        <fullName evidence="1">Uncharacterized protein</fullName>
    </submittedName>
</protein>